<keyword evidence="3" id="KW-0786">Thiamine pyrophosphate</keyword>
<dbReference type="InterPro" id="IPR051157">
    <property type="entry name" value="PDH/Transketolase"/>
</dbReference>
<proteinExistence type="inferred from homology"/>
<dbReference type="InterPro" id="IPR005475">
    <property type="entry name" value="Transketolase-like_Pyr-bd"/>
</dbReference>
<dbReference type="AlphaFoldDB" id="A0A1G2FX69"/>
<evidence type="ECO:0000256" key="3">
    <source>
        <dbReference type="ARBA" id="ARBA00023052"/>
    </source>
</evidence>
<protein>
    <recommendedName>
        <fullName evidence="4">Transketolase-like pyrimidine-binding domain-containing protein</fullName>
    </recommendedName>
</protein>
<comment type="similarity">
    <text evidence="2">Belongs to the transketolase family.</text>
</comment>
<name>A0A1G2FX69_9BACT</name>
<evidence type="ECO:0000256" key="2">
    <source>
        <dbReference type="ARBA" id="ARBA00007131"/>
    </source>
</evidence>
<dbReference type="CDD" id="cd07033">
    <property type="entry name" value="TPP_PYR_DXS_TK_like"/>
    <property type="match status" value="1"/>
</dbReference>
<dbReference type="InterPro" id="IPR009014">
    <property type="entry name" value="Transketo_C/PFOR_II"/>
</dbReference>
<dbReference type="InterPro" id="IPR033248">
    <property type="entry name" value="Transketolase_C"/>
</dbReference>
<dbReference type="SUPFAM" id="SSF52922">
    <property type="entry name" value="TK C-terminal domain-like"/>
    <property type="match status" value="1"/>
</dbReference>
<dbReference type="PANTHER" id="PTHR43825">
    <property type="entry name" value="PYRUVATE DEHYDROGENASE E1 COMPONENT"/>
    <property type="match status" value="1"/>
</dbReference>
<organism evidence="5 6">
    <name type="scientific">Candidatus Ryanbacteria bacterium RIFCSPHIGHO2_01_45_13</name>
    <dbReference type="NCBI Taxonomy" id="1802112"/>
    <lineage>
        <taxon>Bacteria</taxon>
        <taxon>Candidatus Ryaniibacteriota</taxon>
    </lineage>
</organism>
<comment type="caution">
    <text evidence="5">The sequence shown here is derived from an EMBL/GenBank/DDBJ whole genome shotgun (WGS) entry which is preliminary data.</text>
</comment>
<accession>A0A1G2FX69</accession>
<evidence type="ECO:0000313" key="5">
    <source>
        <dbReference type="EMBL" id="OGZ42675.1"/>
    </source>
</evidence>
<dbReference type="FunFam" id="3.40.50.970:FF:000129">
    <property type="entry name" value="Transketolase"/>
    <property type="match status" value="1"/>
</dbReference>
<dbReference type="EMBL" id="MHNI01000014">
    <property type="protein sequence ID" value="OGZ42675.1"/>
    <property type="molecule type" value="Genomic_DNA"/>
</dbReference>
<dbReference type="SUPFAM" id="SSF52518">
    <property type="entry name" value="Thiamin diphosphate-binding fold (THDP-binding)"/>
    <property type="match status" value="1"/>
</dbReference>
<dbReference type="Proteomes" id="UP000176700">
    <property type="component" value="Unassembled WGS sequence"/>
</dbReference>
<evidence type="ECO:0000259" key="4">
    <source>
        <dbReference type="SMART" id="SM00861"/>
    </source>
</evidence>
<evidence type="ECO:0000313" key="6">
    <source>
        <dbReference type="Proteomes" id="UP000176700"/>
    </source>
</evidence>
<dbReference type="PANTHER" id="PTHR43825:SF5">
    <property type="entry name" value="HYPOTHETICAL TRANSKETOLASE FAMILY PROTEIN"/>
    <property type="match status" value="1"/>
</dbReference>
<dbReference type="SMART" id="SM00861">
    <property type="entry name" value="Transket_pyr"/>
    <property type="match status" value="1"/>
</dbReference>
<comment type="cofactor">
    <cofactor evidence="1">
        <name>thiamine diphosphate</name>
        <dbReference type="ChEBI" id="CHEBI:58937"/>
    </cofactor>
</comment>
<dbReference type="Pfam" id="PF02779">
    <property type="entry name" value="Transket_pyr"/>
    <property type="match status" value="1"/>
</dbReference>
<dbReference type="Gene3D" id="3.40.50.970">
    <property type="match status" value="1"/>
</dbReference>
<sequence length="307" mass="33702">MRTAFITTLESLAGKNKNIFLLNGDLGFSVLEHFTKKFPRRAYNMGVAEANMMGVAAGLAMSGKTVFVYSIIPFVTSRVFEQVRNDIALQKANVKIVGVGSGLTYGPLGPTHHAIEDLAIMRALPNMIVVAPGDPKETAEATKAIVSIKGPVYLRIGKKGEPEVYRRTPRFSLGKGIVVKTGNDCAIITTGNMLYTGVIVFKKLQEKRLRARLIALHTVKPLDERIIKKAAKETRAIFTLEEHSIIGGLGSAVAEVLAENNINTHFRRFGIRDRFLPKTGSQDYLRSIHQLSPSAITRTIISDLSKK</sequence>
<reference evidence="5 6" key="1">
    <citation type="journal article" date="2016" name="Nat. Commun.">
        <title>Thousands of microbial genomes shed light on interconnected biogeochemical processes in an aquifer system.</title>
        <authorList>
            <person name="Anantharaman K."/>
            <person name="Brown C.T."/>
            <person name="Hug L.A."/>
            <person name="Sharon I."/>
            <person name="Castelle C.J."/>
            <person name="Probst A.J."/>
            <person name="Thomas B.C."/>
            <person name="Singh A."/>
            <person name="Wilkins M.J."/>
            <person name="Karaoz U."/>
            <person name="Brodie E.L."/>
            <person name="Williams K.H."/>
            <person name="Hubbard S.S."/>
            <person name="Banfield J.F."/>
        </authorList>
    </citation>
    <scope>NUCLEOTIDE SEQUENCE [LARGE SCALE GENOMIC DNA]</scope>
</reference>
<gene>
    <name evidence="5" type="ORF">A2W41_02930</name>
</gene>
<feature type="domain" description="Transketolase-like pyrimidine-binding" evidence="4">
    <location>
        <begin position="1"/>
        <end position="163"/>
    </location>
</feature>
<dbReference type="Pfam" id="PF02780">
    <property type="entry name" value="Transketolase_C"/>
    <property type="match status" value="1"/>
</dbReference>
<dbReference type="InterPro" id="IPR029061">
    <property type="entry name" value="THDP-binding"/>
</dbReference>
<evidence type="ECO:0000256" key="1">
    <source>
        <dbReference type="ARBA" id="ARBA00001964"/>
    </source>
</evidence>
<dbReference type="Gene3D" id="3.40.50.920">
    <property type="match status" value="1"/>
</dbReference>